<comment type="caution">
    <text evidence="2">The sequence shown here is derived from an EMBL/GenBank/DDBJ whole genome shotgun (WGS) entry which is preliminary data.</text>
</comment>
<keyword evidence="3" id="KW-1185">Reference proteome</keyword>
<dbReference type="RefSeq" id="WP_207655355.1">
    <property type="nucleotide sequence ID" value="NZ_PVXQ01000021.1"/>
</dbReference>
<dbReference type="AlphaFoldDB" id="A0A2T0BDL1"/>
<keyword evidence="1" id="KW-0472">Membrane</keyword>
<organism evidence="2 3">
    <name type="scientific">Clostridium vincentii</name>
    <dbReference type="NCBI Taxonomy" id="52704"/>
    <lineage>
        <taxon>Bacteria</taxon>
        <taxon>Bacillati</taxon>
        <taxon>Bacillota</taxon>
        <taxon>Clostridia</taxon>
        <taxon>Eubacteriales</taxon>
        <taxon>Clostridiaceae</taxon>
        <taxon>Clostridium</taxon>
    </lineage>
</organism>
<accession>A0A2T0BDL1</accession>
<sequence>MSIKETIKRYLFFTAGLFMMAVGVALSTRSNLGTSPISSVPYVLSLGLPMTIGQFTFIMNLVLIAFQIILLRKQYKLIQLLQIVVAIVFSYFTDFTMELFSWINVTNYPAQLGVFALSCLILAIGVSMEVTANVVLMAGEGVVSAISTISKKEFGKLKVAFDFTLVITGCILSFIFFP</sequence>
<feature type="transmembrane region" description="Helical" evidence="1">
    <location>
        <begin position="83"/>
        <end position="103"/>
    </location>
</feature>
<gene>
    <name evidence="2" type="ORF">CLVI_20560</name>
</gene>
<keyword evidence="1" id="KW-1133">Transmembrane helix</keyword>
<evidence type="ECO:0000313" key="3">
    <source>
        <dbReference type="Proteomes" id="UP000239471"/>
    </source>
</evidence>
<feature type="transmembrane region" description="Helical" evidence="1">
    <location>
        <begin position="115"/>
        <end position="138"/>
    </location>
</feature>
<evidence type="ECO:0000256" key="1">
    <source>
        <dbReference type="SAM" id="Phobius"/>
    </source>
</evidence>
<feature type="transmembrane region" description="Helical" evidence="1">
    <location>
        <begin position="159"/>
        <end position="177"/>
    </location>
</feature>
<proteinExistence type="predicted"/>
<evidence type="ECO:0000313" key="2">
    <source>
        <dbReference type="EMBL" id="PRR81991.1"/>
    </source>
</evidence>
<name>A0A2T0BDL1_9CLOT</name>
<protein>
    <submittedName>
        <fullName evidence="2">Uncharacterized protein</fullName>
    </submittedName>
</protein>
<feature type="transmembrane region" description="Helical" evidence="1">
    <location>
        <begin position="51"/>
        <end position="71"/>
    </location>
</feature>
<dbReference type="PANTHER" id="PTHR40078:SF1">
    <property type="entry name" value="INTEGRAL MEMBRANE PROTEIN"/>
    <property type="match status" value="1"/>
</dbReference>
<dbReference type="PANTHER" id="PTHR40078">
    <property type="entry name" value="INTEGRAL MEMBRANE PROTEIN-RELATED"/>
    <property type="match status" value="1"/>
</dbReference>
<keyword evidence="1" id="KW-0812">Transmembrane</keyword>
<reference evidence="2 3" key="1">
    <citation type="submission" date="2018-03" db="EMBL/GenBank/DDBJ databases">
        <title>Genome sequence of Clostridium vincentii DSM 10228.</title>
        <authorList>
            <person name="Poehlein A."/>
            <person name="Daniel R."/>
        </authorList>
    </citation>
    <scope>NUCLEOTIDE SEQUENCE [LARGE SCALE GENOMIC DNA]</scope>
    <source>
        <strain evidence="2 3">DSM 10228</strain>
    </source>
</reference>
<dbReference type="InterPro" id="IPR038750">
    <property type="entry name" value="YczE/YyaS-like"/>
</dbReference>
<dbReference type="EMBL" id="PVXQ01000021">
    <property type="protein sequence ID" value="PRR81991.1"/>
    <property type="molecule type" value="Genomic_DNA"/>
</dbReference>
<dbReference type="Proteomes" id="UP000239471">
    <property type="component" value="Unassembled WGS sequence"/>
</dbReference>
<dbReference type="Pfam" id="PF19700">
    <property type="entry name" value="DUF6198"/>
    <property type="match status" value="1"/>
</dbReference>